<keyword evidence="8" id="KW-0807">Transducer</keyword>
<evidence type="ECO:0000256" key="9">
    <source>
        <dbReference type="SAM" id="MobiDB-lite"/>
    </source>
</evidence>
<evidence type="ECO:0000256" key="2">
    <source>
        <dbReference type="ARBA" id="ARBA00022475"/>
    </source>
</evidence>
<feature type="transmembrane region" description="Helical" evidence="10">
    <location>
        <begin position="174"/>
        <end position="193"/>
    </location>
</feature>
<feature type="region of interest" description="Disordered" evidence="9">
    <location>
        <begin position="381"/>
        <end position="424"/>
    </location>
</feature>
<keyword evidence="5" id="KW-0297">G-protein coupled receptor</keyword>
<dbReference type="Proteomes" id="UP001497525">
    <property type="component" value="Unassembled WGS sequence"/>
</dbReference>
<feature type="region of interest" description="Disordered" evidence="9">
    <location>
        <begin position="548"/>
        <end position="594"/>
    </location>
</feature>
<comment type="caution">
    <text evidence="12">The sequence shown here is derived from an EMBL/GenBank/DDBJ whole genome shotgun (WGS) entry which is preliminary data.</text>
</comment>
<dbReference type="AlphaFoldDB" id="A0AAV2T0Z1"/>
<feature type="region of interest" description="Disordered" evidence="9">
    <location>
        <begin position="327"/>
        <end position="350"/>
    </location>
</feature>
<comment type="subcellular location">
    <subcellularLocation>
        <location evidence="1">Cell membrane</location>
        <topology evidence="1">Multi-pass membrane protein</topology>
    </subcellularLocation>
</comment>
<evidence type="ECO:0000256" key="8">
    <source>
        <dbReference type="ARBA" id="ARBA00023224"/>
    </source>
</evidence>
<evidence type="ECO:0000256" key="1">
    <source>
        <dbReference type="ARBA" id="ARBA00004651"/>
    </source>
</evidence>
<keyword evidence="7" id="KW-0675">Receptor</keyword>
<proteinExistence type="predicted"/>
<feature type="compositionally biased region" description="Low complexity" evidence="9">
    <location>
        <begin position="293"/>
        <end position="305"/>
    </location>
</feature>
<feature type="compositionally biased region" description="Basic and acidic residues" evidence="9">
    <location>
        <begin position="571"/>
        <end position="587"/>
    </location>
</feature>
<feature type="transmembrane region" description="Helical" evidence="10">
    <location>
        <begin position="438"/>
        <end position="458"/>
    </location>
</feature>
<dbReference type="Pfam" id="PF00001">
    <property type="entry name" value="7tm_1"/>
    <property type="match status" value="1"/>
</dbReference>
<feature type="transmembrane region" description="Helical" evidence="10">
    <location>
        <begin position="40"/>
        <end position="60"/>
    </location>
</feature>
<feature type="domain" description="G-protein coupled receptors family 1 profile" evidence="11">
    <location>
        <begin position="13"/>
        <end position="490"/>
    </location>
</feature>
<evidence type="ECO:0000256" key="10">
    <source>
        <dbReference type="SAM" id="Phobius"/>
    </source>
</evidence>
<keyword evidence="6 10" id="KW-0472">Membrane</keyword>
<organism evidence="12 13">
    <name type="scientific">Calicophoron daubneyi</name>
    <name type="common">Rumen fluke</name>
    <name type="synonym">Paramphistomum daubneyi</name>
    <dbReference type="NCBI Taxonomy" id="300641"/>
    <lineage>
        <taxon>Eukaryota</taxon>
        <taxon>Metazoa</taxon>
        <taxon>Spiralia</taxon>
        <taxon>Lophotrochozoa</taxon>
        <taxon>Platyhelminthes</taxon>
        <taxon>Trematoda</taxon>
        <taxon>Digenea</taxon>
        <taxon>Plagiorchiida</taxon>
        <taxon>Pronocephalata</taxon>
        <taxon>Paramphistomoidea</taxon>
        <taxon>Paramphistomidae</taxon>
        <taxon>Calicophoron</taxon>
    </lineage>
</organism>
<dbReference type="SUPFAM" id="SSF81321">
    <property type="entry name" value="Family A G protein-coupled receptor-like"/>
    <property type="match status" value="1"/>
</dbReference>
<feature type="transmembrane region" description="Helical" evidence="10">
    <location>
        <begin position="120"/>
        <end position="142"/>
    </location>
</feature>
<evidence type="ECO:0000256" key="5">
    <source>
        <dbReference type="ARBA" id="ARBA00023040"/>
    </source>
</evidence>
<evidence type="ECO:0000256" key="6">
    <source>
        <dbReference type="ARBA" id="ARBA00023136"/>
    </source>
</evidence>
<keyword evidence="4 10" id="KW-1133">Transmembrane helix</keyword>
<evidence type="ECO:0000256" key="7">
    <source>
        <dbReference type="ARBA" id="ARBA00023170"/>
    </source>
</evidence>
<dbReference type="InterPro" id="IPR017452">
    <property type="entry name" value="GPCR_Rhodpsn_7TM"/>
</dbReference>
<dbReference type="InterPro" id="IPR000276">
    <property type="entry name" value="GPCR_Rhodpsn"/>
</dbReference>
<evidence type="ECO:0000259" key="11">
    <source>
        <dbReference type="PROSITE" id="PS50262"/>
    </source>
</evidence>
<feature type="compositionally biased region" description="Acidic residues" evidence="9">
    <location>
        <begin position="551"/>
        <end position="570"/>
    </location>
</feature>
<dbReference type="GO" id="GO:0005886">
    <property type="term" value="C:plasma membrane"/>
    <property type="evidence" value="ECO:0007669"/>
    <property type="project" value="UniProtKB-SubCell"/>
</dbReference>
<gene>
    <name evidence="12" type="ORF">CDAUBV1_LOCUS1594</name>
</gene>
<evidence type="ECO:0000313" key="12">
    <source>
        <dbReference type="EMBL" id="CAL5130155.1"/>
    </source>
</evidence>
<name>A0AAV2T0Z1_CALDB</name>
<keyword evidence="3 10" id="KW-0812">Transmembrane</keyword>
<sequence>MVRVRKATVTNKGGYSRLFFKVCSILLIKCGGRTSATRKLLISLAASDLSLGVFVLPLAISNELLRNRWIFGSVGCRLWLSLDIFFCTATIANLVAVAFDKFIAVCRALRYNRLMAGYRITLIVLAPWLLAVFVSIPFLGFYNWSWIMREKPQSVQSNLIQVCSIRNIGSLMRHISGIFAFGIPACLFTYAYFKVFLRVIRNARELNAGVMTNSSELTKLRPQSGSKGLGNLTDSNVSTMRVHVGGQSCFMKVNRKPSGHHPAKLFSQLPSTIRCGFLIVSATLPARKPNAESSSNQNDDGGDSNMYLSTQTLNVAESLRHAHEVLGEEKKKRTSHESSPSPFLKPPKWNYSHSRRSDSDFANLKAMRRCALMPVQPRLHHSVSTEMDRPLPGEASAQASPHISAGRGSVNTVCPPKMPSSAKSEPISKREVKTIYQFIVNCGTFYIGWMPFFVIQILEDWLPLHFIPSPIFRTFYWIRFFTTALNPFVYGSSSEELRKSFRQLIYCGHPKQEKKVLKRLVLAGLGAAGIPYGRPLVSADVRRSIMKDAPDIVDDEDDDDEEEEEEDGEEEIKTNERRKEGREKSADTNEFLTD</sequence>
<evidence type="ECO:0000313" key="13">
    <source>
        <dbReference type="Proteomes" id="UP001497525"/>
    </source>
</evidence>
<protein>
    <recommendedName>
        <fullName evidence="11">G-protein coupled receptors family 1 profile domain-containing protein</fullName>
    </recommendedName>
</protein>
<evidence type="ECO:0000256" key="3">
    <source>
        <dbReference type="ARBA" id="ARBA00022692"/>
    </source>
</evidence>
<keyword evidence="2" id="KW-1003">Cell membrane</keyword>
<dbReference type="EMBL" id="CAXLJL010000057">
    <property type="protein sequence ID" value="CAL5130155.1"/>
    <property type="molecule type" value="Genomic_DNA"/>
</dbReference>
<feature type="region of interest" description="Disordered" evidence="9">
    <location>
        <begin position="288"/>
        <end position="307"/>
    </location>
</feature>
<dbReference type="PANTHER" id="PTHR24248">
    <property type="entry name" value="ADRENERGIC RECEPTOR-RELATED G-PROTEIN COUPLED RECEPTOR"/>
    <property type="match status" value="1"/>
</dbReference>
<dbReference type="PRINTS" id="PR00237">
    <property type="entry name" value="GPCRRHODOPSN"/>
</dbReference>
<evidence type="ECO:0000256" key="4">
    <source>
        <dbReference type="ARBA" id="ARBA00022989"/>
    </source>
</evidence>
<dbReference type="Gene3D" id="1.20.1070.10">
    <property type="entry name" value="Rhodopsin 7-helix transmembrane proteins"/>
    <property type="match status" value="2"/>
</dbReference>
<reference evidence="12" key="1">
    <citation type="submission" date="2024-06" db="EMBL/GenBank/DDBJ databases">
        <authorList>
            <person name="Liu X."/>
            <person name="Lenzi L."/>
            <person name="Haldenby T S."/>
            <person name="Uol C."/>
        </authorList>
    </citation>
    <scope>NUCLEOTIDE SEQUENCE</scope>
</reference>
<dbReference type="PROSITE" id="PS50262">
    <property type="entry name" value="G_PROTEIN_RECEP_F1_2"/>
    <property type="match status" value="1"/>
</dbReference>
<feature type="transmembrane region" description="Helical" evidence="10">
    <location>
        <begin position="80"/>
        <end position="99"/>
    </location>
</feature>
<dbReference type="GO" id="GO:0004930">
    <property type="term" value="F:G protein-coupled receptor activity"/>
    <property type="evidence" value="ECO:0007669"/>
    <property type="project" value="UniProtKB-KW"/>
</dbReference>
<accession>A0AAV2T0Z1</accession>